<organism evidence="2 3">
    <name type="scientific">Uncinocarpus reesii (strain UAMH 1704)</name>
    <dbReference type="NCBI Taxonomy" id="336963"/>
    <lineage>
        <taxon>Eukaryota</taxon>
        <taxon>Fungi</taxon>
        <taxon>Dikarya</taxon>
        <taxon>Ascomycota</taxon>
        <taxon>Pezizomycotina</taxon>
        <taxon>Eurotiomycetes</taxon>
        <taxon>Eurotiomycetidae</taxon>
        <taxon>Onygenales</taxon>
        <taxon>Onygenaceae</taxon>
        <taxon>Uncinocarpus</taxon>
    </lineage>
</organism>
<feature type="region of interest" description="Disordered" evidence="1">
    <location>
        <begin position="57"/>
        <end position="80"/>
    </location>
</feature>
<dbReference type="VEuPathDB" id="FungiDB:UREG_04586"/>
<dbReference type="EMBL" id="CH476616">
    <property type="protein sequence ID" value="EEP79740.1"/>
    <property type="molecule type" value="Genomic_DNA"/>
</dbReference>
<reference evidence="3" key="1">
    <citation type="journal article" date="2009" name="Genome Res.">
        <title>Comparative genomic analyses of the human fungal pathogens Coccidioides and their relatives.</title>
        <authorList>
            <person name="Sharpton T.J."/>
            <person name="Stajich J.E."/>
            <person name="Rounsley S.D."/>
            <person name="Gardner M.J."/>
            <person name="Wortman J.R."/>
            <person name="Jordar V.S."/>
            <person name="Maiti R."/>
            <person name="Kodira C.D."/>
            <person name="Neafsey D.E."/>
            <person name="Zeng Q."/>
            <person name="Hung C.-Y."/>
            <person name="McMahan C."/>
            <person name="Muszewska A."/>
            <person name="Grynberg M."/>
            <person name="Mandel M.A."/>
            <person name="Kellner E.M."/>
            <person name="Barker B.M."/>
            <person name="Galgiani J.N."/>
            <person name="Orbach M.J."/>
            <person name="Kirkland T.N."/>
            <person name="Cole G.T."/>
            <person name="Henn M.R."/>
            <person name="Birren B.W."/>
            <person name="Taylor J.W."/>
        </authorList>
    </citation>
    <scope>NUCLEOTIDE SEQUENCE [LARGE SCALE GENOMIC DNA]</scope>
    <source>
        <strain evidence="3">UAMH 1704</strain>
    </source>
</reference>
<dbReference type="RefSeq" id="XP_002545069.1">
    <property type="nucleotide sequence ID" value="XM_002545023.1"/>
</dbReference>
<feature type="compositionally biased region" description="Low complexity" evidence="1">
    <location>
        <begin position="57"/>
        <end position="69"/>
    </location>
</feature>
<evidence type="ECO:0000313" key="2">
    <source>
        <dbReference type="EMBL" id="EEP79740.1"/>
    </source>
</evidence>
<proteinExistence type="predicted"/>
<name>C4JPU3_UNCRE</name>
<dbReference type="AlphaFoldDB" id="C4JPU3"/>
<sequence length="153" mass="16727">MLQNTLFLYFSLTQFQRAQIAALADIVRHCALQATQSGETVSNLNNNYSPFIISASTSSTTSDTNSNNNNDDDDDESITNKSGVSSFCKKSHAVSEYSDSGAVISDNIQSQTVAAVVVIVLVQHETCDFASEQHRLCEFSPDTEGILKDFMEQ</sequence>
<accession>C4JPU3</accession>
<dbReference type="KEGG" id="ure:UREG_04586"/>
<evidence type="ECO:0000256" key="1">
    <source>
        <dbReference type="SAM" id="MobiDB-lite"/>
    </source>
</evidence>
<gene>
    <name evidence="2" type="ORF">UREG_04586</name>
</gene>
<dbReference type="Proteomes" id="UP000002058">
    <property type="component" value="Unassembled WGS sequence"/>
</dbReference>
<dbReference type="GeneID" id="8440784"/>
<protein>
    <submittedName>
        <fullName evidence="2">Uncharacterized protein</fullName>
    </submittedName>
</protein>
<dbReference type="InParanoid" id="C4JPU3"/>
<dbReference type="HOGENOM" id="CLU_1714667_0_0_1"/>
<keyword evidence="3" id="KW-1185">Reference proteome</keyword>
<evidence type="ECO:0000313" key="3">
    <source>
        <dbReference type="Proteomes" id="UP000002058"/>
    </source>
</evidence>